<keyword evidence="4 7" id="KW-1133">Transmembrane helix</keyword>
<dbReference type="InterPro" id="IPR053093">
    <property type="entry name" value="GPCR-like"/>
</dbReference>
<evidence type="ECO:0000259" key="8">
    <source>
        <dbReference type="PROSITE" id="PS50262"/>
    </source>
</evidence>
<evidence type="ECO:0000256" key="2">
    <source>
        <dbReference type="ARBA" id="ARBA00010663"/>
    </source>
</evidence>
<keyword evidence="6 10" id="KW-0675">Receptor</keyword>
<dbReference type="InterPro" id="IPR017452">
    <property type="entry name" value="GPCR_Rhodpsn_7TM"/>
</dbReference>
<keyword evidence="3 6" id="KW-0812">Transmembrane</keyword>
<evidence type="ECO:0000313" key="10">
    <source>
        <dbReference type="RefSeq" id="XP_013775092.2"/>
    </source>
</evidence>
<dbReference type="Proteomes" id="UP000694941">
    <property type="component" value="Unplaced"/>
</dbReference>
<gene>
    <name evidence="10" type="primary">LOC106459965</name>
</gene>
<name>A0ABM1B599_LIMPO</name>
<sequence>MIIVKNQLPLKDIPSASLSMMHVSTTRWHYDEAEIRENYDDDALPFETNFTFQNTFLFYSVFVTNNSNHSLDHFHDVALLANDVAYLNSIVYGILFPVLVTLGFISNICNLIALTQTPKMHKIPYLFIRARAITDMIVIVLIIPFMIHMTKKTRTWNNPVSVFYHAHLELWIINAFIGASTLYVVGLTIERYISVCKPFSAHSQKSSSKRVLAVVIMLPFVSVAFHVPYYFDSVIVHKLENYDNGTSYSFHYDSHTHDSVYFKIYLVFLEVLFRVGPTAAVVMLNILILVSYKKFLQKRSELTNRKNSASHHRQKEEERRLFFLLGGTSLLYIICTTPSAVLSLIISDQFNKVFAFQLFRTIANSLELTNNAITFVIYTLFSLDFRKAFLQAIRLKDQTNVIHPTN</sequence>
<dbReference type="InterPro" id="IPR000276">
    <property type="entry name" value="GPCR_Rhodpsn"/>
</dbReference>
<reference evidence="10" key="1">
    <citation type="submission" date="2025-08" db="UniProtKB">
        <authorList>
            <consortium name="RefSeq"/>
        </authorList>
    </citation>
    <scope>IDENTIFICATION</scope>
    <source>
        <tissue evidence="10">Muscle</tissue>
    </source>
</reference>
<feature type="transmembrane region" description="Helical" evidence="7">
    <location>
        <begin position="90"/>
        <end position="114"/>
    </location>
</feature>
<feature type="transmembrane region" description="Helical" evidence="7">
    <location>
        <begin position="126"/>
        <end position="150"/>
    </location>
</feature>
<dbReference type="PROSITE" id="PS00237">
    <property type="entry name" value="G_PROTEIN_RECEP_F1_1"/>
    <property type="match status" value="1"/>
</dbReference>
<dbReference type="Pfam" id="PF00001">
    <property type="entry name" value="7tm_1"/>
    <property type="match status" value="1"/>
</dbReference>
<feature type="domain" description="G-protein coupled receptors family 1 profile" evidence="8">
    <location>
        <begin position="106"/>
        <end position="378"/>
    </location>
</feature>
<protein>
    <submittedName>
        <fullName evidence="10">Probable G-protein coupled receptor AH9.1</fullName>
    </submittedName>
</protein>
<accession>A0ABM1B599</accession>
<feature type="transmembrane region" description="Helical" evidence="7">
    <location>
        <begin position="170"/>
        <end position="189"/>
    </location>
</feature>
<feature type="transmembrane region" description="Helical" evidence="7">
    <location>
        <begin position="358"/>
        <end position="381"/>
    </location>
</feature>
<evidence type="ECO:0000256" key="6">
    <source>
        <dbReference type="RuleBase" id="RU000688"/>
    </source>
</evidence>
<comment type="similarity">
    <text evidence="2 6">Belongs to the G-protein coupled receptor 1 family.</text>
</comment>
<evidence type="ECO:0000256" key="4">
    <source>
        <dbReference type="ARBA" id="ARBA00022989"/>
    </source>
</evidence>
<dbReference type="PANTHER" id="PTHR47760:SF1">
    <property type="entry name" value="G-PROTEIN COUPLED RECEPTORS FAMILY 1 PROFILE DOMAIN-CONTAINING PROTEIN"/>
    <property type="match status" value="1"/>
</dbReference>
<dbReference type="CDD" id="cd14978">
    <property type="entry name" value="7tmA_FMRFamide_R-like"/>
    <property type="match status" value="1"/>
</dbReference>
<evidence type="ECO:0000256" key="1">
    <source>
        <dbReference type="ARBA" id="ARBA00004370"/>
    </source>
</evidence>
<dbReference type="PROSITE" id="PS50262">
    <property type="entry name" value="G_PROTEIN_RECEP_F1_2"/>
    <property type="match status" value="1"/>
</dbReference>
<evidence type="ECO:0000256" key="3">
    <source>
        <dbReference type="ARBA" id="ARBA00022692"/>
    </source>
</evidence>
<proteinExistence type="inferred from homology"/>
<dbReference type="Gene3D" id="1.20.1070.10">
    <property type="entry name" value="Rhodopsin 7-helix transmembrane proteins"/>
    <property type="match status" value="1"/>
</dbReference>
<feature type="transmembrane region" description="Helical" evidence="7">
    <location>
        <begin position="321"/>
        <end position="346"/>
    </location>
</feature>
<evidence type="ECO:0000256" key="7">
    <source>
        <dbReference type="SAM" id="Phobius"/>
    </source>
</evidence>
<keyword evidence="6" id="KW-0297">G-protein coupled receptor</keyword>
<keyword evidence="6" id="KW-0807">Transducer</keyword>
<dbReference type="RefSeq" id="XP_013775092.2">
    <property type="nucleotide sequence ID" value="XM_013919638.2"/>
</dbReference>
<dbReference type="PRINTS" id="PR00237">
    <property type="entry name" value="GPCRRHODOPSN"/>
</dbReference>
<dbReference type="PANTHER" id="PTHR47760">
    <property type="entry name" value="G-PROTEIN COUPLED RECEPTOR B0563.6-LIKE PROTEIN-RELATED"/>
    <property type="match status" value="1"/>
</dbReference>
<evidence type="ECO:0000256" key="5">
    <source>
        <dbReference type="ARBA" id="ARBA00023136"/>
    </source>
</evidence>
<organism evidence="9 10">
    <name type="scientific">Limulus polyphemus</name>
    <name type="common">Atlantic horseshoe crab</name>
    <dbReference type="NCBI Taxonomy" id="6850"/>
    <lineage>
        <taxon>Eukaryota</taxon>
        <taxon>Metazoa</taxon>
        <taxon>Ecdysozoa</taxon>
        <taxon>Arthropoda</taxon>
        <taxon>Chelicerata</taxon>
        <taxon>Merostomata</taxon>
        <taxon>Xiphosura</taxon>
        <taxon>Limulidae</taxon>
        <taxon>Limulus</taxon>
    </lineage>
</organism>
<dbReference type="SUPFAM" id="SSF81321">
    <property type="entry name" value="Family A G protein-coupled receptor-like"/>
    <property type="match status" value="1"/>
</dbReference>
<dbReference type="GeneID" id="106459965"/>
<comment type="subcellular location">
    <subcellularLocation>
        <location evidence="1">Membrane</location>
    </subcellularLocation>
</comment>
<keyword evidence="9" id="KW-1185">Reference proteome</keyword>
<keyword evidence="5 7" id="KW-0472">Membrane</keyword>
<evidence type="ECO:0000313" key="9">
    <source>
        <dbReference type="Proteomes" id="UP000694941"/>
    </source>
</evidence>
<feature type="transmembrane region" description="Helical" evidence="7">
    <location>
        <begin position="210"/>
        <end position="231"/>
    </location>
</feature>
<feature type="transmembrane region" description="Helical" evidence="7">
    <location>
        <begin position="264"/>
        <end position="290"/>
    </location>
</feature>